<dbReference type="InterPro" id="IPR012312">
    <property type="entry name" value="Hemerythrin-like"/>
</dbReference>
<protein>
    <recommendedName>
        <fullName evidence="1">Hemerythrin-like domain-containing protein</fullName>
    </recommendedName>
</protein>
<organism evidence="2 3">
    <name type="scientific">Caloramator mitchellensis</name>
    <dbReference type="NCBI Taxonomy" id="908809"/>
    <lineage>
        <taxon>Bacteria</taxon>
        <taxon>Bacillati</taxon>
        <taxon>Bacillota</taxon>
        <taxon>Clostridia</taxon>
        <taxon>Eubacteriales</taxon>
        <taxon>Clostridiaceae</taxon>
        <taxon>Caloramator</taxon>
    </lineage>
</organism>
<dbReference type="RefSeq" id="WP_057979724.1">
    <property type="nucleotide sequence ID" value="NZ_LKHP01000047.1"/>
</dbReference>
<gene>
    <name evidence="2" type="ORF">ABG79_02464</name>
</gene>
<evidence type="ECO:0000313" key="3">
    <source>
        <dbReference type="Proteomes" id="UP000052015"/>
    </source>
</evidence>
<sequence>MTNINNLERQHAEIRELITNISRSVDYKPLEENIDIIVKYINTLAGKITIHMNTEDNFLYPALLNSNNEQIRIIAKEYKQEMGNISNLFNLYKNKFNTKSKILNNIETFSKETIDILSLLQKRIEKEDKNLYPKIKE</sequence>
<dbReference type="PATRIC" id="fig|908809.3.peg.2460"/>
<dbReference type="Gene3D" id="1.20.120.520">
    <property type="entry name" value="nmb1532 protein domain like"/>
    <property type="match status" value="1"/>
</dbReference>
<dbReference type="Pfam" id="PF01814">
    <property type="entry name" value="Hemerythrin"/>
    <property type="match status" value="1"/>
</dbReference>
<evidence type="ECO:0000259" key="1">
    <source>
        <dbReference type="Pfam" id="PF01814"/>
    </source>
</evidence>
<evidence type="ECO:0000313" key="2">
    <source>
        <dbReference type="EMBL" id="KRQ85763.1"/>
    </source>
</evidence>
<comment type="caution">
    <text evidence="2">The sequence shown here is derived from an EMBL/GenBank/DDBJ whole genome shotgun (WGS) entry which is preliminary data.</text>
</comment>
<dbReference type="OrthoDB" id="360658at2"/>
<dbReference type="EMBL" id="LKHP01000047">
    <property type="protein sequence ID" value="KRQ85763.1"/>
    <property type="molecule type" value="Genomic_DNA"/>
</dbReference>
<dbReference type="Proteomes" id="UP000052015">
    <property type="component" value="Unassembled WGS sequence"/>
</dbReference>
<keyword evidence="3" id="KW-1185">Reference proteome</keyword>
<reference evidence="2 3" key="1">
    <citation type="submission" date="2015-09" db="EMBL/GenBank/DDBJ databases">
        <title>Draft genome sequence of a Caloramator mitchellensis, a moderate thermophile from the Great Artesian Basin of Australia.</title>
        <authorList>
            <person name="Patel B.K."/>
        </authorList>
    </citation>
    <scope>NUCLEOTIDE SEQUENCE [LARGE SCALE GENOMIC DNA]</scope>
    <source>
        <strain evidence="2 3">VF08</strain>
    </source>
</reference>
<name>A0A0R3JQP3_CALMK</name>
<feature type="domain" description="Hemerythrin-like" evidence="1">
    <location>
        <begin position="3"/>
        <end position="135"/>
    </location>
</feature>
<proteinExistence type="predicted"/>
<accession>A0A0R3JQP3</accession>
<dbReference type="AlphaFoldDB" id="A0A0R3JQP3"/>